<dbReference type="Gene3D" id="1.20.140.150">
    <property type="match status" value="1"/>
</dbReference>
<keyword evidence="4 5" id="KW-0472">Membrane</keyword>
<keyword evidence="2 5" id="KW-0812">Transmembrane</keyword>
<dbReference type="PANTHER" id="PTHR10671">
    <property type="entry name" value="EPITHELIAL MEMBRANE PROTEIN-RELATED"/>
    <property type="match status" value="1"/>
</dbReference>
<comment type="caution">
    <text evidence="6">The sequence shown here is derived from an EMBL/GenBank/DDBJ whole genome shotgun (WGS) entry which is preliminary data.</text>
</comment>
<feature type="transmembrane region" description="Helical" evidence="5">
    <location>
        <begin position="12"/>
        <end position="36"/>
    </location>
</feature>
<evidence type="ECO:0000256" key="3">
    <source>
        <dbReference type="ARBA" id="ARBA00022989"/>
    </source>
</evidence>
<dbReference type="OrthoDB" id="5917530at2759"/>
<name>A0A210R643_MIZYE</name>
<keyword evidence="3 5" id="KW-1133">Transmembrane helix</keyword>
<dbReference type="InterPro" id="IPR004031">
    <property type="entry name" value="PMP22/EMP/MP20/Claudin"/>
</dbReference>
<feature type="transmembrane region" description="Helical" evidence="5">
    <location>
        <begin position="117"/>
        <end position="137"/>
    </location>
</feature>
<dbReference type="Pfam" id="PF13903">
    <property type="entry name" value="Claudin_2"/>
    <property type="match status" value="1"/>
</dbReference>
<accession>A0A210R643</accession>
<evidence type="ECO:0000313" key="6">
    <source>
        <dbReference type="EMBL" id="OWF56523.1"/>
    </source>
</evidence>
<evidence type="ECO:0000256" key="4">
    <source>
        <dbReference type="ARBA" id="ARBA00023136"/>
    </source>
</evidence>
<dbReference type="AlphaFoldDB" id="A0A210R643"/>
<protein>
    <submittedName>
        <fullName evidence="6">Voltage-dependent calcium channel gamma-1 subunit</fullName>
    </submittedName>
</protein>
<gene>
    <name evidence="6" type="ORF">KP79_PYT05341</name>
</gene>
<proteinExistence type="predicted"/>
<evidence type="ECO:0000256" key="2">
    <source>
        <dbReference type="ARBA" id="ARBA00022692"/>
    </source>
</evidence>
<comment type="subcellular location">
    <subcellularLocation>
        <location evidence="1">Membrane</location>
        <topology evidence="1">Multi-pass membrane protein</topology>
    </subcellularLocation>
</comment>
<evidence type="ECO:0000256" key="5">
    <source>
        <dbReference type="SAM" id="Phobius"/>
    </source>
</evidence>
<keyword evidence="7" id="KW-1185">Reference proteome</keyword>
<dbReference type="EMBL" id="NEDP02000179">
    <property type="protein sequence ID" value="OWF56523.1"/>
    <property type="molecule type" value="Genomic_DNA"/>
</dbReference>
<feature type="transmembrane region" description="Helical" evidence="5">
    <location>
        <begin position="188"/>
        <end position="212"/>
    </location>
</feature>
<dbReference type="InterPro" id="IPR050579">
    <property type="entry name" value="PMP-22/EMP/MP20-like"/>
</dbReference>
<sequence>MAAPYMWEKRLLYSSTGGTLFGVLLHIIAVSTTHWLTFEIPGGLYVNATGRVISEVQSGLWRSCKTEFTITRDSSNQIVRNTYETCVRHNLFPTNTELHRDKSTDFQYLDYMRTGSAFGIIALLVMVLGHIFAIYTLRRPRYILKRLTALMHLMTAACVLVENEVFIRRVEYADTHLPERIPNKANHAYGYSFVLSWMCFVFFVIAGIVFLLTSHKRKADMGDIDDTGAEEDEPVAIRR</sequence>
<evidence type="ECO:0000256" key="1">
    <source>
        <dbReference type="ARBA" id="ARBA00004141"/>
    </source>
</evidence>
<organism evidence="6 7">
    <name type="scientific">Mizuhopecten yessoensis</name>
    <name type="common">Japanese scallop</name>
    <name type="synonym">Patinopecten yessoensis</name>
    <dbReference type="NCBI Taxonomy" id="6573"/>
    <lineage>
        <taxon>Eukaryota</taxon>
        <taxon>Metazoa</taxon>
        <taxon>Spiralia</taxon>
        <taxon>Lophotrochozoa</taxon>
        <taxon>Mollusca</taxon>
        <taxon>Bivalvia</taxon>
        <taxon>Autobranchia</taxon>
        <taxon>Pteriomorphia</taxon>
        <taxon>Pectinida</taxon>
        <taxon>Pectinoidea</taxon>
        <taxon>Pectinidae</taxon>
        <taxon>Mizuhopecten</taxon>
    </lineage>
</organism>
<dbReference type="PANTHER" id="PTHR10671:SF82">
    <property type="entry name" value="GH19567P"/>
    <property type="match status" value="1"/>
</dbReference>
<dbReference type="GO" id="GO:0005886">
    <property type="term" value="C:plasma membrane"/>
    <property type="evidence" value="ECO:0007669"/>
    <property type="project" value="TreeGrafter"/>
</dbReference>
<evidence type="ECO:0000313" key="7">
    <source>
        <dbReference type="Proteomes" id="UP000242188"/>
    </source>
</evidence>
<reference evidence="6 7" key="1">
    <citation type="journal article" date="2017" name="Nat. Ecol. Evol.">
        <title>Scallop genome provides insights into evolution of bilaterian karyotype and development.</title>
        <authorList>
            <person name="Wang S."/>
            <person name="Zhang J."/>
            <person name="Jiao W."/>
            <person name="Li J."/>
            <person name="Xun X."/>
            <person name="Sun Y."/>
            <person name="Guo X."/>
            <person name="Huan P."/>
            <person name="Dong B."/>
            <person name="Zhang L."/>
            <person name="Hu X."/>
            <person name="Sun X."/>
            <person name="Wang J."/>
            <person name="Zhao C."/>
            <person name="Wang Y."/>
            <person name="Wang D."/>
            <person name="Huang X."/>
            <person name="Wang R."/>
            <person name="Lv J."/>
            <person name="Li Y."/>
            <person name="Zhang Z."/>
            <person name="Liu B."/>
            <person name="Lu W."/>
            <person name="Hui Y."/>
            <person name="Liang J."/>
            <person name="Zhou Z."/>
            <person name="Hou R."/>
            <person name="Li X."/>
            <person name="Liu Y."/>
            <person name="Li H."/>
            <person name="Ning X."/>
            <person name="Lin Y."/>
            <person name="Zhao L."/>
            <person name="Xing Q."/>
            <person name="Dou J."/>
            <person name="Li Y."/>
            <person name="Mao J."/>
            <person name="Guo H."/>
            <person name="Dou H."/>
            <person name="Li T."/>
            <person name="Mu C."/>
            <person name="Jiang W."/>
            <person name="Fu Q."/>
            <person name="Fu X."/>
            <person name="Miao Y."/>
            <person name="Liu J."/>
            <person name="Yu Q."/>
            <person name="Li R."/>
            <person name="Liao H."/>
            <person name="Li X."/>
            <person name="Kong Y."/>
            <person name="Jiang Z."/>
            <person name="Chourrout D."/>
            <person name="Li R."/>
            <person name="Bao Z."/>
        </authorList>
    </citation>
    <scope>NUCLEOTIDE SEQUENCE [LARGE SCALE GENOMIC DNA]</scope>
    <source>
        <strain evidence="6 7">PY_sf001</strain>
    </source>
</reference>
<dbReference type="Proteomes" id="UP000242188">
    <property type="component" value="Unassembled WGS sequence"/>
</dbReference>